<evidence type="ECO:0000313" key="2">
    <source>
        <dbReference type="EMBL" id="TLM88496.1"/>
    </source>
</evidence>
<evidence type="ECO:0000256" key="1">
    <source>
        <dbReference type="SAM" id="MobiDB-lite"/>
    </source>
</evidence>
<feature type="region of interest" description="Disordered" evidence="1">
    <location>
        <begin position="79"/>
        <end position="110"/>
    </location>
</feature>
<gene>
    <name evidence="2" type="ORF">FDY95_24350</name>
</gene>
<dbReference type="AlphaFoldDB" id="A0A5R8WIT3"/>
<reference evidence="2 3" key="1">
    <citation type="submission" date="2019-05" db="EMBL/GenBank/DDBJ databases">
        <title>Hymenobacter edaphi sp. nov., isolated from abandoned arsenic-contaminated farmland soil.</title>
        <authorList>
            <person name="Nie L."/>
        </authorList>
    </citation>
    <scope>NUCLEOTIDE SEQUENCE [LARGE SCALE GENOMIC DNA]</scope>
    <source>
        <strain evidence="2 3">1-3-3-8</strain>
    </source>
</reference>
<sequence>MKIPFPLQEGLFWAYPASISTRGENANNVPNIAKIIRLLLLKRQLKKALLRLICISNEQITSHLVMFYDAFELAPGEVPADRYDPADEQPQQSPSAAADELTEWDTNPWF</sequence>
<dbReference type="Proteomes" id="UP000305517">
    <property type="component" value="Unassembled WGS sequence"/>
</dbReference>
<dbReference type="RefSeq" id="WP_138082057.1">
    <property type="nucleotide sequence ID" value="NZ_VAJM01000018.1"/>
</dbReference>
<dbReference type="EMBL" id="VAJM01000018">
    <property type="protein sequence ID" value="TLM88496.1"/>
    <property type="molecule type" value="Genomic_DNA"/>
</dbReference>
<organism evidence="2 3">
    <name type="scientific">Hymenobacter jeollabukensis</name>
    <dbReference type="NCBI Taxonomy" id="2025313"/>
    <lineage>
        <taxon>Bacteria</taxon>
        <taxon>Pseudomonadati</taxon>
        <taxon>Bacteroidota</taxon>
        <taxon>Cytophagia</taxon>
        <taxon>Cytophagales</taxon>
        <taxon>Hymenobacteraceae</taxon>
        <taxon>Hymenobacter</taxon>
    </lineage>
</organism>
<protein>
    <submittedName>
        <fullName evidence="2">Uncharacterized protein</fullName>
    </submittedName>
</protein>
<keyword evidence="3" id="KW-1185">Reference proteome</keyword>
<accession>A0A5R8WIT3</accession>
<comment type="caution">
    <text evidence="2">The sequence shown here is derived from an EMBL/GenBank/DDBJ whole genome shotgun (WGS) entry which is preliminary data.</text>
</comment>
<evidence type="ECO:0000313" key="3">
    <source>
        <dbReference type="Proteomes" id="UP000305517"/>
    </source>
</evidence>
<proteinExistence type="predicted"/>
<dbReference type="OrthoDB" id="9994378at2"/>
<name>A0A5R8WIT3_9BACT</name>